<dbReference type="OrthoDB" id="8455960at2"/>
<evidence type="ECO:0008006" key="3">
    <source>
        <dbReference type="Google" id="ProtNLM"/>
    </source>
</evidence>
<organism evidence="1 2">
    <name type="scientific">Allopontixanthobacter sediminis</name>
    <dbReference type="NCBI Taxonomy" id="1689985"/>
    <lineage>
        <taxon>Bacteria</taxon>
        <taxon>Pseudomonadati</taxon>
        <taxon>Pseudomonadota</taxon>
        <taxon>Alphaproteobacteria</taxon>
        <taxon>Sphingomonadales</taxon>
        <taxon>Erythrobacteraceae</taxon>
        <taxon>Allopontixanthobacter</taxon>
    </lineage>
</organism>
<sequence>MFSSPAAAGGIAAGTLIENTASATYRVGAQNLGADSNTVVLRVDELLDVTVASQDSGPVPATGPTAVLTFSITNTGNGPEAFNLTVNPDTPGNDFTPVVDGIAVDTNGNGVYDPGVDQILGASAPTGLLDPDVSLIVFVLVTVPGTAADTDTAVVNLLAEAVTGTGAPGTVFAGQGEGGGDAVAGATGADDDDDATVVVRAIAVAISKSATVVDPFGGSQPVPGAIITYTLLTTVSGTGTIEVLDVTDAIPAGTSYRSDSLALDAAPLTDAVDGDIGSASAAGIDVAIGDASAGDSFNITFDVIID</sequence>
<accession>A0A845B8D1</accession>
<name>A0A845B8D1_9SPHN</name>
<gene>
    <name evidence="1" type="ORF">GRI65_05290</name>
</gene>
<evidence type="ECO:0000313" key="1">
    <source>
        <dbReference type="EMBL" id="MXP43869.1"/>
    </source>
</evidence>
<dbReference type="AlphaFoldDB" id="A0A845B8D1"/>
<dbReference type="InterPro" id="IPR047589">
    <property type="entry name" value="DUF11_rpt"/>
</dbReference>
<proteinExistence type="predicted"/>
<keyword evidence="2" id="KW-1185">Reference proteome</keyword>
<reference evidence="1 2" key="1">
    <citation type="submission" date="2019-12" db="EMBL/GenBank/DDBJ databases">
        <title>Genomic-based taxomic classification of the family Erythrobacteraceae.</title>
        <authorList>
            <person name="Xu L."/>
        </authorList>
    </citation>
    <scope>NUCLEOTIDE SEQUENCE [LARGE SCALE GENOMIC DNA]</scope>
    <source>
        <strain evidence="1 2">KCTC 42453</strain>
    </source>
</reference>
<dbReference type="NCBIfam" id="TIGR01451">
    <property type="entry name" value="B_ant_repeat"/>
    <property type="match status" value="1"/>
</dbReference>
<protein>
    <recommendedName>
        <fullName evidence="3">DUF11 domain-containing protein</fullName>
    </recommendedName>
</protein>
<evidence type="ECO:0000313" key="2">
    <source>
        <dbReference type="Proteomes" id="UP000431922"/>
    </source>
</evidence>
<dbReference type="EMBL" id="WTYL01000001">
    <property type="protein sequence ID" value="MXP43869.1"/>
    <property type="molecule type" value="Genomic_DNA"/>
</dbReference>
<dbReference type="Proteomes" id="UP000431922">
    <property type="component" value="Unassembled WGS sequence"/>
</dbReference>
<comment type="caution">
    <text evidence="1">The sequence shown here is derived from an EMBL/GenBank/DDBJ whole genome shotgun (WGS) entry which is preliminary data.</text>
</comment>